<sequence length="418" mass="48396">MSGDSSVVRPFSSEWLVFFKDPRDLWQENWFALTLEIVNLVILIQMLRHAKRRGNESFYVMLAAVFSVICFETLPLWRPKGYTLWWYHQGLVNVLNQRLPSYIVTSFAIVHYVAHNLTRKCNLPVYTRSLATAMTGILMYFPYIWLAPRLLLSLVHFDDPVFKDKLLDVPYIQIIVVFLLFFHTTQLSLENYDALEPQDRNAYNFLWCSILSGSVAAIYTIVEQYLLYLLFTLILKQNIGLCCLAALCVIASVAKVELQSLQKKSFAFTGAFQPLKSTLFWAAFALLLLPSTLPLWLNTRNLRSSGNRLELGPCYVTHEVSNTSPLDITRRRYICQDDEMHLNFDFHCVDKVELQFAAKNNVKNYTVCGKAFDNPHNLATVISIYSAICLCLIYILMRFSFNHTQEEKKYEQFCSKVQ</sequence>
<dbReference type="InterPro" id="IPR056704">
    <property type="entry name" value="DUF7802"/>
</dbReference>
<organism evidence="3 4">
    <name type="scientific">Caerostris darwini</name>
    <dbReference type="NCBI Taxonomy" id="1538125"/>
    <lineage>
        <taxon>Eukaryota</taxon>
        <taxon>Metazoa</taxon>
        <taxon>Ecdysozoa</taxon>
        <taxon>Arthropoda</taxon>
        <taxon>Chelicerata</taxon>
        <taxon>Arachnida</taxon>
        <taxon>Araneae</taxon>
        <taxon>Araneomorphae</taxon>
        <taxon>Entelegynae</taxon>
        <taxon>Araneoidea</taxon>
        <taxon>Araneidae</taxon>
        <taxon>Caerostris</taxon>
    </lineage>
</organism>
<feature type="transmembrane region" description="Helical" evidence="1">
    <location>
        <begin position="130"/>
        <end position="151"/>
    </location>
</feature>
<evidence type="ECO:0000313" key="4">
    <source>
        <dbReference type="Proteomes" id="UP001054837"/>
    </source>
</evidence>
<feature type="transmembrane region" description="Helical" evidence="1">
    <location>
        <begin position="171"/>
        <end position="189"/>
    </location>
</feature>
<feature type="transmembrane region" description="Helical" evidence="1">
    <location>
        <begin position="382"/>
        <end position="401"/>
    </location>
</feature>
<keyword evidence="1" id="KW-0812">Transmembrane</keyword>
<dbReference type="EMBL" id="BPLQ01010386">
    <property type="protein sequence ID" value="GIY50395.1"/>
    <property type="molecule type" value="Genomic_DNA"/>
</dbReference>
<feature type="transmembrane region" description="Helical" evidence="1">
    <location>
        <begin position="99"/>
        <end position="118"/>
    </location>
</feature>
<keyword evidence="1" id="KW-0472">Membrane</keyword>
<dbReference type="PANTHER" id="PTHR35982:SF1">
    <property type="entry name" value="SPIROCYCLASE, AVEC FAMILY"/>
    <property type="match status" value="1"/>
</dbReference>
<accession>A0AAV4TVU8</accession>
<comment type="caution">
    <text evidence="3">The sequence shown here is derived from an EMBL/GenBank/DDBJ whole genome shotgun (WGS) entry which is preliminary data.</text>
</comment>
<feature type="transmembrane region" description="Helical" evidence="1">
    <location>
        <begin position="30"/>
        <end position="47"/>
    </location>
</feature>
<dbReference type="PANTHER" id="PTHR35982">
    <property type="entry name" value="AGAP005361-PA"/>
    <property type="match status" value="1"/>
</dbReference>
<evidence type="ECO:0000259" key="2">
    <source>
        <dbReference type="Pfam" id="PF25085"/>
    </source>
</evidence>
<evidence type="ECO:0000256" key="1">
    <source>
        <dbReference type="SAM" id="Phobius"/>
    </source>
</evidence>
<feature type="domain" description="DUF7802" evidence="2">
    <location>
        <begin position="13"/>
        <end position="396"/>
    </location>
</feature>
<proteinExistence type="predicted"/>
<keyword evidence="1" id="KW-1133">Transmembrane helix</keyword>
<dbReference type="Proteomes" id="UP001054837">
    <property type="component" value="Unassembled WGS sequence"/>
</dbReference>
<feature type="transmembrane region" description="Helical" evidence="1">
    <location>
        <begin position="228"/>
        <end position="254"/>
    </location>
</feature>
<feature type="transmembrane region" description="Helical" evidence="1">
    <location>
        <begin position="201"/>
        <end position="222"/>
    </location>
</feature>
<dbReference type="Pfam" id="PF25085">
    <property type="entry name" value="DUF7802"/>
    <property type="match status" value="1"/>
</dbReference>
<dbReference type="AlphaFoldDB" id="A0AAV4TVU8"/>
<name>A0AAV4TVU8_9ARAC</name>
<protein>
    <recommendedName>
        <fullName evidence="2">DUF7802 domain-containing protein</fullName>
    </recommendedName>
</protein>
<evidence type="ECO:0000313" key="3">
    <source>
        <dbReference type="EMBL" id="GIY50395.1"/>
    </source>
</evidence>
<feature type="transmembrane region" description="Helical" evidence="1">
    <location>
        <begin position="59"/>
        <end position="79"/>
    </location>
</feature>
<reference evidence="3 4" key="1">
    <citation type="submission" date="2021-06" db="EMBL/GenBank/DDBJ databases">
        <title>Caerostris darwini draft genome.</title>
        <authorList>
            <person name="Kono N."/>
            <person name="Arakawa K."/>
        </authorList>
    </citation>
    <scope>NUCLEOTIDE SEQUENCE [LARGE SCALE GENOMIC DNA]</scope>
</reference>
<feature type="transmembrane region" description="Helical" evidence="1">
    <location>
        <begin position="275"/>
        <end position="297"/>
    </location>
</feature>
<keyword evidence="4" id="KW-1185">Reference proteome</keyword>
<gene>
    <name evidence="3" type="primary">AVEN_126284_1</name>
    <name evidence="3" type="ORF">CDAR_385781</name>
</gene>